<dbReference type="Proteomes" id="UP000683360">
    <property type="component" value="Unassembled WGS sequence"/>
</dbReference>
<dbReference type="PANTHER" id="PTHR24035:SF109">
    <property type="entry name" value="PROTEIN DRAPER"/>
    <property type="match status" value="1"/>
</dbReference>
<keyword evidence="5" id="KW-1133">Transmembrane helix</keyword>
<dbReference type="Gene3D" id="2.170.300.10">
    <property type="entry name" value="Tie2 ligand-binding domain superfamily"/>
    <property type="match status" value="1"/>
</dbReference>
<keyword evidence="5" id="KW-0812">Transmembrane</keyword>
<feature type="domain" description="EGF-like" evidence="7 8">
    <location>
        <begin position="185"/>
        <end position="196"/>
    </location>
</feature>
<dbReference type="InterPro" id="IPR000742">
    <property type="entry name" value="EGF"/>
</dbReference>
<keyword evidence="1" id="KW-0245">EGF-like domain</keyword>
<keyword evidence="2 6" id="KW-0732">Signal</keyword>
<gene>
    <name evidence="9" type="ORF">MEDL_38627</name>
</gene>
<dbReference type="PROSITE" id="PS00022">
    <property type="entry name" value="EGF_1"/>
    <property type="match status" value="1"/>
</dbReference>
<evidence type="ECO:0000259" key="7">
    <source>
        <dbReference type="PROSITE" id="PS00022"/>
    </source>
</evidence>
<evidence type="ECO:0000256" key="1">
    <source>
        <dbReference type="ARBA" id="ARBA00022536"/>
    </source>
</evidence>
<feature type="chain" id="PRO_5035823776" description="EGF-like domain-containing protein" evidence="6">
    <location>
        <begin position="28"/>
        <end position="349"/>
    </location>
</feature>
<accession>A0A8S3T8P0</accession>
<feature type="signal peptide" evidence="6">
    <location>
        <begin position="1"/>
        <end position="27"/>
    </location>
</feature>
<organism evidence="9 10">
    <name type="scientific">Mytilus edulis</name>
    <name type="common">Blue mussel</name>
    <dbReference type="NCBI Taxonomy" id="6550"/>
    <lineage>
        <taxon>Eukaryota</taxon>
        <taxon>Metazoa</taxon>
        <taxon>Spiralia</taxon>
        <taxon>Lophotrochozoa</taxon>
        <taxon>Mollusca</taxon>
        <taxon>Bivalvia</taxon>
        <taxon>Autobranchia</taxon>
        <taxon>Pteriomorphia</taxon>
        <taxon>Mytilida</taxon>
        <taxon>Mytiloidea</taxon>
        <taxon>Mytilidae</taxon>
        <taxon>Mytilinae</taxon>
        <taxon>Mytilus</taxon>
    </lineage>
</organism>
<dbReference type="PROSITE" id="PS01186">
    <property type="entry name" value="EGF_2"/>
    <property type="match status" value="1"/>
</dbReference>
<reference evidence="9" key="1">
    <citation type="submission" date="2021-03" db="EMBL/GenBank/DDBJ databases">
        <authorList>
            <person name="Bekaert M."/>
        </authorList>
    </citation>
    <scope>NUCLEOTIDE SEQUENCE</scope>
</reference>
<dbReference type="InterPro" id="IPR052108">
    <property type="entry name" value="MEGF/SIB"/>
</dbReference>
<evidence type="ECO:0000256" key="2">
    <source>
        <dbReference type="ARBA" id="ARBA00022729"/>
    </source>
</evidence>
<dbReference type="FunFam" id="2.170.300.10:FF:000041">
    <property type="entry name" value="Tyrosine protein kinase receptor tie-1, putative"/>
    <property type="match status" value="1"/>
</dbReference>
<evidence type="ECO:0000256" key="4">
    <source>
        <dbReference type="ARBA" id="ARBA00023157"/>
    </source>
</evidence>
<keyword evidence="5" id="KW-0472">Membrane</keyword>
<dbReference type="PROSITE" id="PS50092">
    <property type="entry name" value="TSP1"/>
    <property type="match status" value="1"/>
</dbReference>
<evidence type="ECO:0000313" key="9">
    <source>
        <dbReference type="EMBL" id="CAG2225448.1"/>
    </source>
</evidence>
<evidence type="ECO:0000313" key="10">
    <source>
        <dbReference type="Proteomes" id="UP000683360"/>
    </source>
</evidence>
<dbReference type="AlphaFoldDB" id="A0A8S3T8P0"/>
<dbReference type="EMBL" id="CAJPWZ010001850">
    <property type="protein sequence ID" value="CAG2225448.1"/>
    <property type="molecule type" value="Genomic_DNA"/>
</dbReference>
<sequence length="349" mass="38742">MYVKCSCMLLLNWCSLIPLFLIQYGQPCTICNFGPWMQWGGCSQTCGGGGKNRQRIVCCPGRHSYDHCINIRCRIAQNEIWQSSACNQVCYNGGVFDRTSCKCSAGWQGDCCNKACENPYFGENCLQQCDCEHGVCDHVYGKCDCLIGWTGGKCNQTCADGYFGHDCQNVCSCENGDCHHVSGNCTCFPGWTGTNCSAQLESAPVGTLFISTATGCIVGFILILICTSMICMKMCHQKKQESQTTTSNTQTADTNVEDSSLYHEYIDTENINNDNRNTLDKYESLLTSGSYEDVSNYDIILKPNVGCKNTIDVLLNQYEPLRSANQISHIHIYSDNSAYDDSMYTEIYG</sequence>
<evidence type="ECO:0000256" key="5">
    <source>
        <dbReference type="SAM" id="Phobius"/>
    </source>
</evidence>
<dbReference type="OrthoDB" id="6102325at2759"/>
<dbReference type="InterPro" id="IPR000884">
    <property type="entry name" value="TSP1_rpt"/>
</dbReference>
<protein>
    <recommendedName>
        <fullName evidence="7 8">EGF-like domain-containing protein</fullName>
    </recommendedName>
</protein>
<dbReference type="SMART" id="SM00181">
    <property type="entry name" value="EGF"/>
    <property type="match status" value="3"/>
</dbReference>
<evidence type="ECO:0000259" key="8">
    <source>
        <dbReference type="PROSITE" id="PS01186"/>
    </source>
</evidence>
<keyword evidence="4" id="KW-1015">Disulfide bond</keyword>
<evidence type="ECO:0000256" key="3">
    <source>
        <dbReference type="ARBA" id="ARBA00022737"/>
    </source>
</evidence>
<comment type="caution">
    <text evidence="9">The sequence shown here is derived from an EMBL/GenBank/DDBJ whole genome shotgun (WGS) entry which is preliminary data.</text>
</comment>
<proteinExistence type="predicted"/>
<keyword evidence="10" id="KW-1185">Reference proteome</keyword>
<keyword evidence="3" id="KW-0677">Repeat</keyword>
<name>A0A8S3T8P0_MYTED</name>
<feature type="transmembrane region" description="Helical" evidence="5">
    <location>
        <begin position="208"/>
        <end position="232"/>
    </location>
</feature>
<dbReference type="PANTHER" id="PTHR24035">
    <property type="entry name" value="MULTIPLE EPIDERMAL GROWTH FACTOR-LIKE DOMAINS PROTEIN"/>
    <property type="match status" value="1"/>
</dbReference>
<evidence type="ECO:0000256" key="6">
    <source>
        <dbReference type="SAM" id="SignalP"/>
    </source>
</evidence>